<reference evidence="1" key="1">
    <citation type="submission" date="2023-08" db="EMBL/GenBank/DDBJ databases">
        <title>A de novo genome assembly of Solanum verrucosum Schlechtendal, a Mexican diploid species geographically isolated from the other diploid A-genome species in potato relatives.</title>
        <authorList>
            <person name="Hosaka K."/>
        </authorList>
    </citation>
    <scope>NUCLEOTIDE SEQUENCE</scope>
    <source>
        <tissue evidence="1">Young leaves</tissue>
    </source>
</reference>
<dbReference type="Proteomes" id="UP001234989">
    <property type="component" value="Chromosome 3"/>
</dbReference>
<accession>A0AAF0TGG0</accession>
<sequence>MVLSMLQRFLHILQMRI</sequence>
<dbReference type="EMBL" id="CP133614">
    <property type="protein sequence ID" value="WMV19597.1"/>
    <property type="molecule type" value="Genomic_DNA"/>
</dbReference>
<proteinExistence type="predicted"/>
<gene>
    <name evidence="1" type="ORF">MTR67_012982</name>
</gene>
<organism evidence="1 2">
    <name type="scientific">Solanum verrucosum</name>
    <dbReference type="NCBI Taxonomy" id="315347"/>
    <lineage>
        <taxon>Eukaryota</taxon>
        <taxon>Viridiplantae</taxon>
        <taxon>Streptophyta</taxon>
        <taxon>Embryophyta</taxon>
        <taxon>Tracheophyta</taxon>
        <taxon>Spermatophyta</taxon>
        <taxon>Magnoliopsida</taxon>
        <taxon>eudicotyledons</taxon>
        <taxon>Gunneridae</taxon>
        <taxon>Pentapetalae</taxon>
        <taxon>asterids</taxon>
        <taxon>lamiids</taxon>
        <taxon>Solanales</taxon>
        <taxon>Solanaceae</taxon>
        <taxon>Solanoideae</taxon>
        <taxon>Solaneae</taxon>
        <taxon>Solanum</taxon>
    </lineage>
</organism>
<keyword evidence="2" id="KW-1185">Reference proteome</keyword>
<dbReference type="AlphaFoldDB" id="A0AAF0TGG0"/>
<protein>
    <submittedName>
        <fullName evidence="1">Uncharacterized protein</fullName>
    </submittedName>
</protein>
<evidence type="ECO:0000313" key="1">
    <source>
        <dbReference type="EMBL" id="WMV19597.1"/>
    </source>
</evidence>
<name>A0AAF0TGG0_SOLVR</name>
<evidence type="ECO:0000313" key="2">
    <source>
        <dbReference type="Proteomes" id="UP001234989"/>
    </source>
</evidence>